<evidence type="ECO:0000256" key="12">
    <source>
        <dbReference type="SAM" id="MobiDB-lite"/>
    </source>
</evidence>
<dbReference type="Gene3D" id="2.40.70.10">
    <property type="entry name" value="Acid Proteases"/>
    <property type="match status" value="1"/>
</dbReference>
<dbReference type="GO" id="GO:0004190">
    <property type="term" value="F:aspartic-type endopeptidase activity"/>
    <property type="evidence" value="ECO:0007669"/>
    <property type="project" value="UniProtKB-KW"/>
</dbReference>
<dbReference type="SUPFAM" id="SSF56672">
    <property type="entry name" value="DNA/RNA polymerases"/>
    <property type="match status" value="2"/>
</dbReference>
<dbReference type="Gene3D" id="4.10.60.10">
    <property type="entry name" value="Zinc finger, CCHC-type"/>
    <property type="match status" value="1"/>
</dbReference>
<dbReference type="GO" id="GO:0003677">
    <property type="term" value="F:DNA binding"/>
    <property type="evidence" value="ECO:0007669"/>
    <property type="project" value="UniProtKB-KW"/>
</dbReference>
<dbReference type="OrthoDB" id="5152741at2759"/>
<dbReference type="PANTHER" id="PTHR37984:SF5">
    <property type="entry name" value="PROTEIN NYNRIN-LIKE"/>
    <property type="match status" value="1"/>
</dbReference>
<sequence>MSTASGNTTNPAQMVQQMHQQIAALTAQVQALQANPGGGATHAIPKFPKPEAFDGTKGSVRTFLTQAKAYLKVNTAIDREPSKILCIGNLLTGKAMEWWEPTLRDYLDNEEPEAETTRIFGDYDNFEELLKTAFGDPDEIRTATRKLKALKQTGSAQHYAREFRRIATLIDWDDDSQMELFYDGLREDVKDEIAKEDRPDDFDRFVEKAIKIDNRLYARKLERGGRGTSYRSNPPRRYQANTGRRRNGSTAYGTHSGPMELDATGKEKGKKCYNCGKTGHFANKCRAPKKQWKPVAEGKGISAAYREDLPVRNISMTNSEEYFSDTDRFMNYDEEPTSDEDWDFGTQPIPEENELEMTRSEIEANADVVLETPPNEERNLEVTIPSVREAFIQIPTTPGDYVVQKQSRYKNGQLDMVIIQGMNVSDPTVLAVILADTEEGRSPAPKIDPSTPEVNLMHRDHATISWASCPFDNCRRHLWKKIEYRMFPEYDPRNGPYIEKELRHWKIEERRGDFIFLTKNPEGDYYVEDENAYTIRAMSSRYEKGGNCVPASSSLSPNSINIAGRSSDRQESSNTLTQSRQQRRKEERRERKEQEEKSGNDSRRRHDEHLTFDILIKGTKVRAMLDSGALGNYISPNLVNRLRLPWKKKDEPYRLTNVEGNDVQYGQGIVDQETAQLPVSIFGTNHALSLDITVISKHDVILGLPWLRASNPRVNWRTGQLQWDTPRCDYDSGSGQKKKAPQSNQDRSRGIYVIARESKASTTEIPEEYSKYSKLFSGELETGLPEHSRWDHEIKLQPGTEPTFNKIYPQNPEQDKALKEYLEEMLQKGYIRPSESPAGYPILWVPKKNGKLRPCIDYRQLNKITIKNRYPLPLIAEIRDKLGQAKWFTTLDLKGAYNLIRMAKGHEWKTAFRTTRGHFEYLVMPFGLTNAPATFQTMIDSVLRKQLDKFVVVYLDDILIYSDTLEEHKKHAHEDTKLHVVVYLDDILIYSDTLEEHKKHVHEVLQTLQDNNLLVEGTKSQFHQHKVEFLGYEITPGQIRMSPSKIEDVRNWPVPTNIREVRGFLGFANFYRRFIRGFGEITIPLTGLTKKDNEFQWTEKEANAFQTLRERILDEPVLLTADSSKPFEVETDASDYALGGQLGTKDDYIQSRRNFMDQN</sequence>
<keyword evidence="10" id="KW-0511">Multifunctional enzyme</keyword>
<proteinExistence type="predicted"/>
<feature type="compositionally biased region" description="Polar residues" evidence="12">
    <location>
        <begin position="550"/>
        <end position="561"/>
    </location>
</feature>
<dbReference type="CDD" id="cd00303">
    <property type="entry name" value="retropepsin_like"/>
    <property type="match status" value="1"/>
</dbReference>
<name>A0A162JSA5_9HYPO</name>
<comment type="subcellular location">
    <subcellularLocation>
        <location evidence="1">Mitochondrion</location>
    </subcellularLocation>
</comment>
<gene>
    <name evidence="15" type="ORF">BBO_03088</name>
</gene>
<feature type="compositionally biased region" description="Basic and acidic residues" evidence="12">
    <location>
        <begin position="584"/>
        <end position="605"/>
    </location>
</feature>
<dbReference type="InterPro" id="IPR043128">
    <property type="entry name" value="Rev_trsase/Diguanyl_cyclase"/>
</dbReference>
<dbReference type="GO" id="GO:0005739">
    <property type="term" value="C:mitochondrion"/>
    <property type="evidence" value="ECO:0007669"/>
    <property type="project" value="UniProtKB-SubCell"/>
</dbReference>
<dbReference type="GO" id="GO:0008270">
    <property type="term" value="F:zinc ion binding"/>
    <property type="evidence" value="ECO:0007669"/>
    <property type="project" value="UniProtKB-KW"/>
</dbReference>
<evidence type="ECO:0000256" key="7">
    <source>
        <dbReference type="ARBA" id="ARBA00022759"/>
    </source>
</evidence>
<dbReference type="Proteomes" id="UP000076863">
    <property type="component" value="Unassembled WGS sequence"/>
</dbReference>
<dbReference type="InterPro" id="IPR001878">
    <property type="entry name" value="Znf_CCHC"/>
</dbReference>
<evidence type="ECO:0000256" key="1">
    <source>
        <dbReference type="ARBA" id="ARBA00004173"/>
    </source>
</evidence>
<keyword evidence="6" id="KW-0064">Aspartyl protease</keyword>
<dbReference type="InterPro" id="IPR000477">
    <property type="entry name" value="RT_dom"/>
</dbReference>
<dbReference type="InterPro" id="IPR050951">
    <property type="entry name" value="Retrovirus_Pol_polyprotein"/>
</dbReference>
<keyword evidence="9" id="KW-0496">Mitochondrion</keyword>
<dbReference type="Gene3D" id="3.30.70.270">
    <property type="match status" value="3"/>
</dbReference>
<evidence type="ECO:0000313" key="15">
    <source>
        <dbReference type="EMBL" id="OAA46533.1"/>
    </source>
</evidence>
<keyword evidence="2" id="KW-0645">Protease</keyword>
<keyword evidence="11" id="KW-0863">Zinc-finger</keyword>
<keyword evidence="7" id="KW-0378">Hydrolase</keyword>
<evidence type="ECO:0000256" key="9">
    <source>
        <dbReference type="ARBA" id="ARBA00023128"/>
    </source>
</evidence>
<keyword evidence="5" id="KW-0540">Nuclease</keyword>
<dbReference type="InterPro" id="IPR005162">
    <property type="entry name" value="Retrotrans_gag_dom"/>
</dbReference>
<comment type="caution">
    <text evidence="15">The sequence shown here is derived from an EMBL/GenBank/DDBJ whole genome shotgun (WGS) entry which is preliminary data.</text>
</comment>
<dbReference type="Pfam" id="PF17919">
    <property type="entry name" value="RT_RNaseH_2"/>
    <property type="match status" value="1"/>
</dbReference>
<dbReference type="Pfam" id="PF03732">
    <property type="entry name" value="Retrotrans_gag"/>
    <property type="match status" value="1"/>
</dbReference>
<keyword evidence="8" id="KW-0238">DNA-binding</keyword>
<keyword evidence="11" id="KW-0862">Zinc</keyword>
<dbReference type="Pfam" id="PF00098">
    <property type="entry name" value="zf-CCHC"/>
    <property type="match status" value="1"/>
</dbReference>
<dbReference type="FunFam" id="3.30.70.270:FF:000020">
    <property type="entry name" value="Transposon Tf2-6 polyprotein-like Protein"/>
    <property type="match status" value="1"/>
</dbReference>
<keyword evidence="16" id="KW-1185">Reference proteome</keyword>
<dbReference type="InterPro" id="IPR036875">
    <property type="entry name" value="Znf_CCHC_sf"/>
</dbReference>
<accession>A0A162JSA5</accession>
<feature type="region of interest" description="Disordered" evidence="12">
    <location>
        <begin position="224"/>
        <end position="267"/>
    </location>
</feature>
<evidence type="ECO:0000256" key="10">
    <source>
        <dbReference type="ARBA" id="ARBA00023268"/>
    </source>
</evidence>
<evidence type="ECO:0000256" key="5">
    <source>
        <dbReference type="ARBA" id="ARBA00022722"/>
    </source>
</evidence>
<dbReference type="InterPro" id="IPR021109">
    <property type="entry name" value="Peptidase_aspartic_dom_sf"/>
</dbReference>
<protein>
    <submittedName>
        <fullName evidence="15">Pol protein</fullName>
    </submittedName>
</protein>
<dbReference type="InterPro" id="IPR043502">
    <property type="entry name" value="DNA/RNA_pol_sf"/>
</dbReference>
<dbReference type="GO" id="GO:0004519">
    <property type="term" value="F:endonuclease activity"/>
    <property type="evidence" value="ECO:0007669"/>
    <property type="project" value="UniProtKB-KW"/>
</dbReference>
<evidence type="ECO:0000256" key="3">
    <source>
        <dbReference type="ARBA" id="ARBA00022679"/>
    </source>
</evidence>
<dbReference type="EMBL" id="AZHA01000007">
    <property type="protein sequence ID" value="OAA46533.1"/>
    <property type="molecule type" value="Genomic_DNA"/>
</dbReference>
<organism evidence="15 16">
    <name type="scientific">Beauveria brongniartii RCEF 3172</name>
    <dbReference type="NCBI Taxonomy" id="1081107"/>
    <lineage>
        <taxon>Eukaryota</taxon>
        <taxon>Fungi</taxon>
        <taxon>Dikarya</taxon>
        <taxon>Ascomycota</taxon>
        <taxon>Pezizomycotina</taxon>
        <taxon>Sordariomycetes</taxon>
        <taxon>Hypocreomycetidae</taxon>
        <taxon>Hypocreales</taxon>
        <taxon>Cordycipitaceae</taxon>
        <taxon>Beauveria</taxon>
        <taxon>Beauveria brongniartii</taxon>
    </lineage>
</organism>
<keyword evidence="11" id="KW-0479">Metal-binding</keyword>
<dbReference type="PROSITE" id="PS50878">
    <property type="entry name" value="RT_POL"/>
    <property type="match status" value="1"/>
</dbReference>
<evidence type="ECO:0000259" key="14">
    <source>
        <dbReference type="PROSITE" id="PS50878"/>
    </source>
</evidence>
<keyword evidence="3" id="KW-0808">Transferase</keyword>
<dbReference type="GO" id="GO:0006508">
    <property type="term" value="P:proteolysis"/>
    <property type="evidence" value="ECO:0007669"/>
    <property type="project" value="UniProtKB-KW"/>
</dbReference>
<evidence type="ECO:0000259" key="13">
    <source>
        <dbReference type="PROSITE" id="PS50158"/>
    </source>
</evidence>
<dbReference type="SMART" id="SM00343">
    <property type="entry name" value="ZnF_C2HC"/>
    <property type="match status" value="1"/>
</dbReference>
<dbReference type="SUPFAM" id="SSF50630">
    <property type="entry name" value="Acid proteases"/>
    <property type="match status" value="1"/>
</dbReference>
<dbReference type="SUPFAM" id="SSF57756">
    <property type="entry name" value="Retrovirus zinc finger-like domains"/>
    <property type="match status" value="1"/>
</dbReference>
<dbReference type="PROSITE" id="PS50158">
    <property type="entry name" value="ZF_CCHC"/>
    <property type="match status" value="1"/>
</dbReference>
<evidence type="ECO:0000256" key="6">
    <source>
        <dbReference type="ARBA" id="ARBA00022750"/>
    </source>
</evidence>
<reference evidence="15 16" key="1">
    <citation type="journal article" date="2016" name="Genome Biol. Evol.">
        <title>Divergent and convergent evolution of fungal pathogenicity.</title>
        <authorList>
            <person name="Shang Y."/>
            <person name="Xiao G."/>
            <person name="Zheng P."/>
            <person name="Cen K."/>
            <person name="Zhan S."/>
            <person name="Wang C."/>
        </authorList>
    </citation>
    <scope>NUCLEOTIDE SEQUENCE [LARGE SCALE GENOMIC DNA]</scope>
    <source>
        <strain evidence="15 16">RCEF 3172</strain>
    </source>
</reference>
<evidence type="ECO:0000256" key="4">
    <source>
        <dbReference type="ARBA" id="ARBA00022695"/>
    </source>
</evidence>
<dbReference type="Pfam" id="PF13650">
    <property type="entry name" value="Asp_protease_2"/>
    <property type="match status" value="1"/>
</dbReference>
<evidence type="ECO:0000256" key="2">
    <source>
        <dbReference type="ARBA" id="ARBA00022670"/>
    </source>
</evidence>
<dbReference type="CDD" id="cd01647">
    <property type="entry name" value="RT_LTR"/>
    <property type="match status" value="1"/>
</dbReference>
<dbReference type="AlphaFoldDB" id="A0A162JSA5"/>
<feature type="region of interest" description="Disordered" evidence="12">
    <location>
        <begin position="725"/>
        <end position="748"/>
    </location>
</feature>
<evidence type="ECO:0000256" key="8">
    <source>
        <dbReference type="ARBA" id="ARBA00023125"/>
    </source>
</evidence>
<feature type="domain" description="CCHC-type" evidence="13">
    <location>
        <begin position="271"/>
        <end position="286"/>
    </location>
</feature>
<feature type="domain" description="Reverse transcriptase" evidence="14">
    <location>
        <begin position="826"/>
        <end position="1034"/>
    </location>
</feature>
<dbReference type="PANTHER" id="PTHR37984">
    <property type="entry name" value="PROTEIN CBG26694"/>
    <property type="match status" value="1"/>
</dbReference>
<keyword evidence="7" id="KW-0255">Endonuclease</keyword>
<feature type="region of interest" description="Disordered" evidence="12">
    <location>
        <begin position="546"/>
        <end position="605"/>
    </location>
</feature>
<dbReference type="Pfam" id="PF00078">
    <property type="entry name" value="RVT_1"/>
    <property type="match status" value="2"/>
</dbReference>
<dbReference type="GO" id="GO:0016779">
    <property type="term" value="F:nucleotidyltransferase activity"/>
    <property type="evidence" value="ECO:0007669"/>
    <property type="project" value="UniProtKB-KW"/>
</dbReference>
<evidence type="ECO:0000256" key="11">
    <source>
        <dbReference type="PROSITE-ProRule" id="PRU00047"/>
    </source>
</evidence>
<keyword evidence="4" id="KW-0548">Nucleotidyltransferase</keyword>
<dbReference type="Gene3D" id="3.10.10.10">
    <property type="entry name" value="HIV Type 1 Reverse Transcriptase, subunit A, domain 1"/>
    <property type="match status" value="1"/>
</dbReference>
<evidence type="ECO:0000313" key="16">
    <source>
        <dbReference type="Proteomes" id="UP000076863"/>
    </source>
</evidence>
<dbReference type="InterPro" id="IPR041577">
    <property type="entry name" value="RT_RNaseH_2"/>
</dbReference>